<proteinExistence type="inferred from homology"/>
<evidence type="ECO:0000256" key="3">
    <source>
        <dbReference type="ARBA" id="ARBA00023100"/>
    </source>
</evidence>
<evidence type="ECO:0000256" key="5">
    <source>
        <dbReference type="ARBA" id="ARBA00023172"/>
    </source>
</evidence>
<sequence>MAIVGYARVSSLGQSLDVQLEKLGANNVDKTFQEKRSGIDSSRPALKQALDYVREGDQFVISRIDRLARSAEDLLRIVRGLEDKGVTLKVIDQPIDTKEATGKAFLGMLGVFAEFENSIRRERQLDGIAKAKSKGTKFGRKALLTEDVVIDIKQKREAGMTVPQIMKEKDLSKASVYRALAL</sequence>
<feature type="domain" description="Resolvase/invertase-type recombinase catalytic" evidence="8">
    <location>
        <begin position="2"/>
        <end position="135"/>
    </location>
</feature>
<dbReference type="CDD" id="cd03768">
    <property type="entry name" value="SR_ResInv"/>
    <property type="match status" value="1"/>
</dbReference>
<dbReference type="GO" id="GO:0000150">
    <property type="term" value="F:DNA strand exchange activity"/>
    <property type="evidence" value="ECO:0007669"/>
    <property type="project" value="UniProtKB-KW"/>
</dbReference>
<dbReference type="GO" id="GO:0015074">
    <property type="term" value="P:DNA integration"/>
    <property type="evidence" value="ECO:0007669"/>
    <property type="project" value="UniProtKB-KW"/>
</dbReference>
<dbReference type="RefSeq" id="WP_101533970.1">
    <property type="nucleotide sequence ID" value="NZ_PKUQ01000022.1"/>
</dbReference>
<dbReference type="Proteomes" id="UP000234881">
    <property type="component" value="Unassembled WGS sequence"/>
</dbReference>
<keyword evidence="5" id="KW-0233">DNA recombination</keyword>
<dbReference type="FunFam" id="3.40.50.1390:FF:000001">
    <property type="entry name" value="DNA recombinase"/>
    <property type="match status" value="1"/>
</dbReference>
<reference evidence="9 10" key="1">
    <citation type="submission" date="2018-01" db="EMBL/GenBank/DDBJ databases">
        <title>The draft genome sequence of Cohaesibacter sp. H1304.</title>
        <authorList>
            <person name="Wang N.-N."/>
            <person name="Du Z.-J."/>
        </authorList>
    </citation>
    <scope>NUCLEOTIDE SEQUENCE [LARGE SCALE GENOMIC DNA]</scope>
    <source>
        <strain evidence="9 10">H1304</strain>
    </source>
</reference>
<dbReference type="PROSITE" id="PS00398">
    <property type="entry name" value="RECOMBINASES_2"/>
    <property type="match status" value="1"/>
</dbReference>
<comment type="caution">
    <text evidence="9">The sequence shown here is derived from an EMBL/GenBank/DDBJ whole genome shotgun (WGS) entry which is preliminary data.</text>
</comment>
<name>A0A2N5XQ85_9HYPH</name>
<dbReference type="PROSITE" id="PS00397">
    <property type="entry name" value="RECOMBINASES_1"/>
    <property type="match status" value="1"/>
</dbReference>
<dbReference type="PANTHER" id="PTHR30461:SF26">
    <property type="entry name" value="RESOLVASE HOMOLOG YNEB"/>
    <property type="match status" value="1"/>
</dbReference>
<gene>
    <name evidence="9" type="ORF">C0081_11440</name>
</gene>
<dbReference type="InterPro" id="IPR036162">
    <property type="entry name" value="Resolvase-like_N_sf"/>
</dbReference>
<dbReference type="PANTHER" id="PTHR30461">
    <property type="entry name" value="DNA-INVERTASE FROM LAMBDOID PROPHAGE"/>
    <property type="match status" value="1"/>
</dbReference>
<evidence type="ECO:0000313" key="9">
    <source>
        <dbReference type="EMBL" id="PLW76681.1"/>
    </source>
</evidence>
<evidence type="ECO:0000256" key="2">
    <source>
        <dbReference type="ARBA" id="ARBA00022908"/>
    </source>
</evidence>
<dbReference type="InterPro" id="IPR006118">
    <property type="entry name" value="Recombinase_CS"/>
</dbReference>
<comment type="similarity">
    <text evidence="1">Belongs to the site-specific recombinase resolvase family.</text>
</comment>
<keyword evidence="4" id="KW-0238">DNA-binding</keyword>
<evidence type="ECO:0000256" key="4">
    <source>
        <dbReference type="ARBA" id="ARBA00023125"/>
    </source>
</evidence>
<dbReference type="Pfam" id="PF00239">
    <property type="entry name" value="Resolvase"/>
    <property type="match status" value="1"/>
</dbReference>
<evidence type="ECO:0000256" key="7">
    <source>
        <dbReference type="PROSITE-ProRule" id="PRU10137"/>
    </source>
</evidence>
<evidence type="ECO:0000256" key="6">
    <source>
        <dbReference type="PIRSR" id="PIRSR606118-50"/>
    </source>
</evidence>
<dbReference type="AlphaFoldDB" id="A0A2N5XQ85"/>
<dbReference type="PROSITE" id="PS51736">
    <property type="entry name" value="RECOMBINASES_3"/>
    <property type="match status" value="1"/>
</dbReference>
<keyword evidence="2" id="KW-0229">DNA integration</keyword>
<feature type="active site" description="O-(5'-phospho-DNA)-serine intermediate" evidence="6 7">
    <location>
        <position position="10"/>
    </location>
</feature>
<organism evidence="9 10">
    <name type="scientific">Cohaesibacter celericrescens</name>
    <dbReference type="NCBI Taxonomy" id="2067669"/>
    <lineage>
        <taxon>Bacteria</taxon>
        <taxon>Pseudomonadati</taxon>
        <taxon>Pseudomonadota</taxon>
        <taxon>Alphaproteobacteria</taxon>
        <taxon>Hyphomicrobiales</taxon>
        <taxon>Cohaesibacteraceae</taxon>
    </lineage>
</organism>
<dbReference type="InterPro" id="IPR050639">
    <property type="entry name" value="SSR_resolvase"/>
</dbReference>
<dbReference type="SMART" id="SM00857">
    <property type="entry name" value="Resolvase"/>
    <property type="match status" value="1"/>
</dbReference>
<dbReference type="Gene3D" id="3.40.50.1390">
    <property type="entry name" value="Resolvase, N-terminal catalytic domain"/>
    <property type="match status" value="1"/>
</dbReference>
<dbReference type="OrthoDB" id="9800103at2"/>
<accession>A0A2N5XQ85</accession>
<dbReference type="GO" id="GO:0003677">
    <property type="term" value="F:DNA binding"/>
    <property type="evidence" value="ECO:0007669"/>
    <property type="project" value="UniProtKB-KW"/>
</dbReference>
<protein>
    <submittedName>
        <fullName evidence="9">Resolvase</fullName>
    </submittedName>
</protein>
<keyword evidence="10" id="KW-1185">Reference proteome</keyword>
<dbReference type="SUPFAM" id="SSF53041">
    <property type="entry name" value="Resolvase-like"/>
    <property type="match status" value="1"/>
</dbReference>
<evidence type="ECO:0000313" key="10">
    <source>
        <dbReference type="Proteomes" id="UP000234881"/>
    </source>
</evidence>
<dbReference type="EMBL" id="PKUQ01000022">
    <property type="protein sequence ID" value="PLW76681.1"/>
    <property type="molecule type" value="Genomic_DNA"/>
</dbReference>
<evidence type="ECO:0000259" key="8">
    <source>
        <dbReference type="PROSITE" id="PS51736"/>
    </source>
</evidence>
<keyword evidence="3" id="KW-0230">DNA invertase</keyword>
<evidence type="ECO:0000256" key="1">
    <source>
        <dbReference type="ARBA" id="ARBA00009913"/>
    </source>
</evidence>
<dbReference type="InterPro" id="IPR006119">
    <property type="entry name" value="Resolv_N"/>
</dbReference>